<keyword evidence="12 18" id="KW-1133">Transmembrane helix</keyword>
<evidence type="ECO:0000256" key="8">
    <source>
        <dbReference type="ARBA" id="ARBA00022729"/>
    </source>
</evidence>
<dbReference type="Pfam" id="PF07714">
    <property type="entry name" value="PK_Tyr_Ser-Thr"/>
    <property type="match status" value="1"/>
</dbReference>
<evidence type="ECO:0000256" key="16">
    <source>
        <dbReference type="ARBA" id="ARBA00047899"/>
    </source>
</evidence>
<keyword evidence="4" id="KW-0597">Phosphoprotein</keyword>
<protein>
    <recommendedName>
        <fullName evidence="2">non-specific serine/threonine protein kinase</fullName>
        <ecNumber evidence="2">2.7.11.1</ecNumber>
    </recommendedName>
</protein>
<dbReference type="PROSITE" id="PS00108">
    <property type="entry name" value="PROTEIN_KINASE_ST"/>
    <property type="match status" value="1"/>
</dbReference>
<keyword evidence="10" id="KW-0547">Nucleotide-binding</keyword>
<keyword evidence="13 18" id="KW-0472">Membrane</keyword>
<dbReference type="InterPro" id="IPR001245">
    <property type="entry name" value="Ser-Thr/Tyr_kinase_cat_dom"/>
</dbReference>
<dbReference type="InterPro" id="IPR051824">
    <property type="entry name" value="LRR_Rcpt-Like_S/T_Kinase"/>
</dbReference>
<evidence type="ECO:0000256" key="18">
    <source>
        <dbReference type="SAM" id="Phobius"/>
    </source>
</evidence>
<comment type="catalytic activity">
    <reaction evidence="16">
        <text>L-threonyl-[protein] + ATP = O-phospho-L-threonyl-[protein] + ADP + H(+)</text>
        <dbReference type="Rhea" id="RHEA:46608"/>
        <dbReference type="Rhea" id="RHEA-COMP:11060"/>
        <dbReference type="Rhea" id="RHEA-COMP:11605"/>
        <dbReference type="ChEBI" id="CHEBI:15378"/>
        <dbReference type="ChEBI" id="CHEBI:30013"/>
        <dbReference type="ChEBI" id="CHEBI:30616"/>
        <dbReference type="ChEBI" id="CHEBI:61977"/>
        <dbReference type="ChEBI" id="CHEBI:456216"/>
        <dbReference type="EC" id="2.7.11.1"/>
    </reaction>
</comment>
<evidence type="ECO:0000256" key="4">
    <source>
        <dbReference type="ARBA" id="ARBA00022553"/>
    </source>
</evidence>
<dbReference type="InterPro" id="IPR021720">
    <property type="entry name" value="Malectin_dom"/>
</dbReference>
<dbReference type="PANTHER" id="PTHR48006">
    <property type="entry name" value="LEUCINE-RICH REPEAT-CONTAINING PROTEIN DDB_G0281931-RELATED"/>
    <property type="match status" value="1"/>
</dbReference>
<dbReference type="PANTHER" id="PTHR48006:SF62">
    <property type="entry name" value="LEUCINE-RICH REPEAT TRANSMEMBRANE PROTEIN KINASE"/>
    <property type="match status" value="1"/>
</dbReference>
<keyword evidence="6" id="KW-0808">Transferase</keyword>
<keyword evidence="5" id="KW-0433">Leucine-rich repeat</keyword>
<dbReference type="InterPro" id="IPR032675">
    <property type="entry name" value="LRR_dom_sf"/>
</dbReference>
<dbReference type="PROSITE" id="PS50011">
    <property type="entry name" value="PROTEIN_KINASE_DOM"/>
    <property type="match status" value="1"/>
</dbReference>
<evidence type="ECO:0000256" key="19">
    <source>
        <dbReference type="SAM" id="SignalP"/>
    </source>
</evidence>
<evidence type="ECO:0000256" key="14">
    <source>
        <dbReference type="ARBA" id="ARBA00023170"/>
    </source>
</evidence>
<dbReference type="InterPro" id="IPR000719">
    <property type="entry name" value="Prot_kinase_dom"/>
</dbReference>
<keyword evidence="22" id="KW-1185">Reference proteome</keyword>
<evidence type="ECO:0000256" key="12">
    <source>
        <dbReference type="ARBA" id="ARBA00022989"/>
    </source>
</evidence>
<comment type="catalytic activity">
    <reaction evidence="17">
        <text>L-seryl-[protein] + ATP = O-phospho-L-seryl-[protein] + ADP + H(+)</text>
        <dbReference type="Rhea" id="RHEA:17989"/>
        <dbReference type="Rhea" id="RHEA-COMP:9863"/>
        <dbReference type="Rhea" id="RHEA-COMP:11604"/>
        <dbReference type="ChEBI" id="CHEBI:15378"/>
        <dbReference type="ChEBI" id="CHEBI:29999"/>
        <dbReference type="ChEBI" id="CHEBI:30616"/>
        <dbReference type="ChEBI" id="CHEBI:83421"/>
        <dbReference type="ChEBI" id="CHEBI:456216"/>
        <dbReference type="EC" id="2.7.11.1"/>
    </reaction>
</comment>
<dbReference type="SUPFAM" id="SSF52058">
    <property type="entry name" value="L domain-like"/>
    <property type="match status" value="1"/>
</dbReference>
<keyword evidence="7 18" id="KW-0812">Transmembrane</keyword>
<feature type="chain" id="PRO_5046334718" description="non-specific serine/threonine protein kinase" evidence="19">
    <location>
        <begin position="20"/>
        <end position="1035"/>
    </location>
</feature>
<dbReference type="InterPro" id="IPR001611">
    <property type="entry name" value="Leu-rich_rpt"/>
</dbReference>
<evidence type="ECO:0000313" key="22">
    <source>
        <dbReference type="Proteomes" id="UP001642487"/>
    </source>
</evidence>
<feature type="domain" description="Protein kinase" evidence="20">
    <location>
        <begin position="711"/>
        <end position="984"/>
    </location>
</feature>
<evidence type="ECO:0000256" key="10">
    <source>
        <dbReference type="ARBA" id="ARBA00022741"/>
    </source>
</evidence>
<feature type="signal peptide" evidence="19">
    <location>
        <begin position="1"/>
        <end position="19"/>
    </location>
</feature>
<evidence type="ECO:0000256" key="15">
    <source>
        <dbReference type="ARBA" id="ARBA00023180"/>
    </source>
</evidence>
<evidence type="ECO:0000256" key="9">
    <source>
        <dbReference type="ARBA" id="ARBA00022737"/>
    </source>
</evidence>
<dbReference type="InterPro" id="IPR011009">
    <property type="entry name" value="Kinase-like_dom_sf"/>
</dbReference>
<dbReference type="Pfam" id="PF13855">
    <property type="entry name" value="LRR_8"/>
    <property type="match status" value="1"/>
</dbReference>
<keyword evidence="9" id="KW-0677">Repeat</keyword>
<accession>A0ABP0Z4T5</accession>
<gene>
    <name evidence="21" type="ORF">CITCOLO1_LOCUS19189</name>
</gene>
<feature type="transmembrane region" description="Helical" evidence="18">
    <location>
        <begin position="654"/>
        <end position="676"/>
    </location>
</feature>
<evidence type="ECO:0000256" key="7">
    <source>
        <dbReference type="ARBA" id="ARBA00022692"/>
    </source>
</evidence>
<keyword evidence="3" id="KW-0723">Serine/threonine-protein kinase</keyword>
<evidence type="ECO:0000256" key="2">
    <source>
        <dbReference type="ARBA" id="ARBA00012513"/>
    </source>
</evidence>
<dbReference type="EC" id="2.7.11.1" evidence="2"/>
<keyword evidence="14" id="KW-0675">Receptor</keyword>
<sequence>MAATVLVLVFSCLLLHVAPLPQKFTDAHQAQALNSIFRQWNISPPEVSASKFGPPNAGIKVPVWNISGNLCTGSAVDNSTIENSAYSPLIKCNCSYKKCHITHLKVSGLDVAGVLPPELWMLTSLTYLNLEKNLLSGTLSPFVGNLTQLHTLSIHINKLSGELPKELGHLAKLRFLAFGTNNFSGSLPSELGNLFGLEELYFDSSGVQGVIPITFSNLTNLQTVWASDNELTGEIPGFIGSWLKLRTLRFQGNSFMGPIPSTLSKLTALNELRISDMSNGGSSLEFIRNMTSLKTLVLRNNKISDSIHSYIREFEELSLLDLSFNMLKGDIPKWLFKLNRLSYLFLGNNKLTGTLPSEKPDSLLFIDLSYNALSGAFPDWVDGSTLQLNLVANNFSPGSAKSSHLPSGLDCLQREFSCNVSSEHRELRSSFGINCGGGKFVSASGGQYERENAIVGAAASYYVSDSETWAVSDVGYFPKNTKSSSESSSYNRDNDTTEYIFANTSDSELFQTQQLSTSSLRFYGLGLKNGNYTINLQFAEHAFSNLSTWSSLGRRVFDIYIQGKLVHKDFSIQNEAGGSLRAISKPFKTQVSKNYMEIHLFWAGKGTCCIPEEGTFGPSISAIIASLDSEPVSNEKNGTSQIKVTSSKKNGASLIVGIVVGVGSVCFLIVTISILFQRRKGRSSEGEELFEIDERPHTYSYSELRNATEGFSSSNKLGEGGFGPVYKGILNDGRVIAVKQLSVKSDQGRNQFVAEISIISAVQHRNLVKLHGCCIEGHNRLLVYEYLEKGSLDLALFGKRNFTLDWPKRFDICLGVARGLTYLHEESRLRIVHRDVKASNILLDADLNPKISDFGLAKLYDDKKTHISTLVAGTIGYLAPEYAMCGHLTEKADVFSFGVVALEIVSGRPNSDRSLEDNVFLLELAWYLYENNREIQLLDSDLSTFNEDEVKRVIRVGLMCTQTSPARRPSMSRVVAMLCGDTEVAAITSKPGYLTEWTFDDVVTSANDTTIEVSSTTHEGSSSFSIHANYSTSAN</sequence>
<dbReference type="SMART" id="SM00220">
    <property type="entry name" value="S_TKc"/>
    <property type="match status" value="1"/>
</dbReference>
<keyword evidence="3" id="KW-0418">Kinase</keyword>
<evidence type="ECO:0000256" key="1">
    <source>
        <dbReference type="ARBA" id="ARBA00004479"/>
    </source>
</evidence>
<dbReference type="Proteomes" id="UP001642487">
    <property type="component" value="Chromosome 7"/>
</dbReference>
<evidence type="ECO:0000256" key="17">
    <source>
        <dbReference type="ARBA" id="ARBA00048679"/>
    </source>
</evidence>
<evidence type="ECO:0000259" key="20">
    <source>
        <dbReference type="PROSITE" id="PS50011"/>
    </source>
</evidence>
<organism evidence="21 22">
    <name type="scientific">Citrullus colocynthis</name>
    <name type="common">colocynth</name>
    <dbReference type="NCBI Taxonomy" id="252529"/>
    <lineage>
        <taxon>Eukaryota</taxon>
        <taxon>Viridiplantae</taxon>
        <taxon>Streptophyta</taxon>
        <taxon>Embryophyta</taxon>
        <taxon>Tracheophyta</taxon>
        <taxon>Spermatophyta</taxon>
        <taxon>Magnoliopsida</taxon>
        <taxon>eudicotyledons</taxon>
        <taxon>Gunneridae</taxon>
        <taxon>Pentapetalae</taxon>
        <taxon>rosids</taxon>
        <taxon>fabids</taxon>
        <taxon>Cucurbitales</taxon>
        <taxon>Cucurbitaceae</taxon>
        <taxon>Benincaseae</taxon>
        <taxon>Citrullus</taxon>
    </lineage>
</organism>
<keyword evidence="15" id="KW-0325">Glycoprotein</keyword>
<comment type="subcellular location">
    <subcellularLocation>
        <location evidence="1">Membrane</location>
        <topology evidence="1">Single-pass type I membrane protein</topology>
    </subcellularLocation>
</comment>
<reference evidence="21 22" key="1">
    <citation type="submission" date="2024-03" db="EMBL/GenBank/DDBJ databases">
        <authorList>
            <person name="Gkanogiannis A."/>
            <person name="Becerra Lopez-Lavalle L."/>
        </authorList>
    </citation>
    <scope>NUCLEOTIDE SEQUENCE [LARGE SCALE GENOMIC DNA]</scope>
</reference>
<evidence type="ECO:0000256" key="11">
    <source>
        <dbReference type="ARBA" id="ARBA00022840"/>
    </source>
</evidence>
<dbReference type="Gene3D" id="3.80.10.10">
    <property type="entry name" value="Ribonuclease Inhibitor"/>
    <property type="match status" value="3"/>
</dbReference>
<dbReference type="Pfam" id="PF00560">
    <property type="entry name" value="LRR_1"/>
    <property type="match status" value="1"/>
</dbReference>
<evidence type="ECO:0000256" key="13">
    <source>
        <dbReference type="ARBA" id="ARBA00023136"/>
    </source>
</evidence>
<dbReference type="Gene3D" id="3.30.200.20">
    <property type="entry name" value="Phosphorylase Kinase, domain 1"/>
    <property type="match status" value="1"/>
</dbReference>
<keyword evidence="8 19" id="KW-0732">Signal</keyword>
<dbReference type="InterPro" id="IPR008271">
    <property type="entry name" value="Ser/Thr_kinase_AS"/>
</dbReference>
<proteinExistence type="predicted"/>
<dbReference type="CDD" id="cd14066">
    <property type="entry name" value="STKc_IRAK"/>
    <property type="match status" value="1"/>
</dbReference>
<name>A0ABP0Z4T5_9ROSI</name>
<dbReference type="EMBL" id="OZ021741">
    <property type="protein sequence ID" value="CAK9326828.1"/>
    <property type="molecule type" value="Genomic_DNA"/>
</dbReference>
<dbReference type="Gene3D" id="2.60.120.430">
    <property type="entry name" value="Galactose-binding lectin"/>
    <property type="match status" value="1"/>
</dbReference>
<dbReference type="Pfam" id="PF11721">
    <property type="entry name" value="Malectin"/>
    <property type="match status" value="1"/>
</dbReference>
<evidence type="ECO:0000256" key="5">
    <source>
        <dbReference type="ARBA" id="ARBA00022614"/>
    </source>
</evidence>
<evidence type="ECO:0000313" key="21">
    <source>
        <dbReference type="EMBL" id="CAK9326828.1"/>
    </source>
</evidence>
<keyword evidence="11" id="KW-0067">ATP-binding</keyword>
<evidence type="ECO:0000256" key="3">
    <source>
        <dbReference type="ARBA" id="ARBA00022527"/>
    </source>
</evidence>
<dbReference type="SUPFAM" id="SSF56112">
    <property type="entry name" value="Protein kinase-like (PK-like)"/>
    <property type="match status" value="1"/>
</dbReference>
<dbReference type="Gene3D" id="1.10.510.10">
    <property type="entry name" value="Transferase(Phosphotransferase) domain 1"/>
    <property type="match status" value="1"/>
</dbReference>
<evidence type="ECO:0000256" key="6">
    <source>
        <dbReference type="ARBA" id="ARBA00022679"/>
    </source>
</evidence>